<accession>A0ABD1ZP11</accession>
<dbReference type="EMBL" id="JBHFFA010000001">
    <property type="protein sequence ID" value="KAL2652777.1"/>
    <property type="molecule type" value="Genomic_DNA"/>
</dbReference>
<evidence type="ECO:0000256" key="2">
    <source>
        <dbReference type="SAM" id="Phobius"/>
    </source>
</evidence>
<comment type="caution">
    <text evidence="3">The sequence shown here is derived from an EMBL/GenBank/DDBJ whole genome shotgun (WGS) entry which is preliminary data.</text>
</comment>
<dbReference type="Proteomes" id="UP001605036">
    <property type="component" value="Unassembled WGS sequence"/>
</dbReference>
<evidence type="ECO:0000313" key="4">
    <source>
        <dbReference type="Proteomes" id="UP001605036"/>
    </source>
</evidence>
<organism evidence="3 4">
    <name type="scientific">Riccia fluitans</name>
    <dbReference type="NCBI Taxonomy" id="41844"/>
    <lineage>
        <taxon>Eukaryota</taxon>
        <taxon>Viridiplantae</taxon>
        <taxon>Streptophyta</taxon>
        <taxon>Embryophyta</taxon>
        <taxon>Marchantiophyta</taxon>
        <taxon>Marchantiopsida</taxon>
        <taxon>Marchantiidae</taxon>
        <taxon>Marchantiales</taxon>
        <taxon>Ricciaceae</taxon>
        <taxon>Riccia</taxon>
    </lineage>
</organism>
<gene>
    <name evidence="3" type="ORF">R1flu_020905</name>
</gene>
<protein>
    <recommendedName>
        <fullName evidence="5">F-box domain-containing protein</fullName>
    </recommendedName>
</protein>
<keyword evidence="2" id="KW-1133">Transmembrane helix</keyword>
<keyword evidence="2" id="KW-0812">Transmembrane</keyword>
<feature type="region of interest" description="Disordered" evidence="1">
    <location>
        <begin position="66"/>
        <end position="92"/>
    </location>
</feature>
<dbReference type="AlphaFoldDB" id="A0ABD1ZP11"/>
<keyword evidence="4" id="KW-1185">Reference proteome</keyword>
<proteinExistence type="predicted"/>
<evidence type="ECO:0008006" key="5">
    <source>
        <dbReference type="Google" id="ProtNLM"/>
    </source>
</evidence>
<keyword evidence="2" id="KW-0472">Membrane</keyword>
<evidence type="ECO:0000256" key="1">
    <source>
        <dbReference type="SAM" id="MobiDB-lite"/>
    </source>
</evidence>
<sequence>MRNVTAQTGEADHSLLLLWIFLRAIVGLVIRVLGRWRALCDEWICRLLENDALGLPVGDDVSRGVSLDDRVPGSSGVDGDLRENRRSEVAEERSSSSRTCCLLLPQLPNDVVESEIWPRLTHTPVLLWNLRRVNRAWRNLVGSSVQWSALELVRINDPSYRHLSVGRRETISSLLQYKIEILNRFLGMAGLNVKEGGDTSSSPKL</sequence>
<feature type="transmembrane region" description="Helical" evidence="2">
    <location>
        <begin position="16"/>
        <end position="34"/>
    </location>
</feature>
<name>A0ABD1ZP11_9MARC</name>
<feature type="compositionally biased region" description="Basic and acidic residues" evidence="1">
    <location>
        <begin position="79"/>
        <end position="92"/>
    </location>
</feature>
<evidence type="ECO:0000313" key="3">
    <source>
        <dbReference type="EMBL" id="KAL2652777.1"/>
    </source>
</evidence>
<reference evidence="3 4" key="1">
    <citation type="submission" date="2024-09" db="EMBL/GenBank/DDBJ databases">
        <title>Chromosome-scale assembly of Riccia fluitans.</title>
        <authorList>
            <person name="Paukszto L."/>
            <person name="Sawicki J."/>
            <person name="Karawczyk K."/>
            <person name="Piernik-Szablinska J."/>
            <person name="Szczecinska M."/>
            <person name="Mazdziarz M."/>
        </authorList>
    </citation>
    <scope>NUCLEOTIDE SEQUENCE [LARGE SCALE GENOMIC DNA]</scope>
    <source>
        <strain evidence="3">Rf_01</strain>
        <tissue evidence="3">Aerial parts of the thallus</tissue>
    </source>
</reference>